<keyword evidence="2" id="KW-0560">Oxidoreductase</keyword>
<evidence type="ECO:0000259" key="4">
    <source>
        <dbReference type="SMART" id="SM00829"/>
    </source>
</evidence>
<evidence type="ECO:0000256" key="1">
    <source>
        <dbReference type="ARBA" id="ARBA00022857"/>
    </source>
</evidence>
<feature type="region of interest" description="Disordered" evidence="3">
    <location>
        <begin position="1"/>
        <end position="22"/>
    </location>
</feature>
<dbReference type="AlphaFoldDB" id="A0A6J7GVF2"/>
<organism evidence="5">
    <name type="scientific">freshwater metagenome</name>
    <dbReference type="NCBI Taxonomy" id="449393"/>
    <lineage>
        <taxon>unclassified sequences</taxon>
        <taxon>metagenomes</taxon>
        <taxon>ecological metagenomes</taxon>
    </lineage>
</organism>
<dbReference type="InterPro" id="IPR020843">
    <property type="entry name" value="ER"/>
</dbReference>
<accession>A0A6J7GVF2</accession>
<evidence type="ECO:0000256" key="3">
    <source>
        <dbReference type="SAM" id="MobiDB-lite"/>
    </source>
</evidence>
<dbReference type="GO" id="GO:0070402">
    <property type="term" value="F:NADPH binding"/>
    <property type="evidence" value="ECO:0007669"/>
    <property type="project" value="TreeGrafter"/>
</dbReference>
<dbReference type="InterPro" id="IPR013154">
    <property type="entry name" value="ADH-like_N"/>
</dbReference>
<evidence type="ECO:0000256" key="2">
    <source>
        <dbReference type="ARBA" id="ARBA00023002"/>
    </source>
</evidence>
<protein>
    <submittedName>
        <fullName evidence="5">Unannotated protein</fullName>
    </submittedName>
</protein>
<dbReference type="Pfam" id="PF13602">
    <property type="entry name" value="ADH_zinc_N_2"/>
    <property type="match status" value="1"/>
</dbReference>
<gene>
    <name evidence="5" type="ORF">UFOPK3564_01344</name>
</gene>
<dbReference type="SUPFAM" id="SSF51735">
    <property type="entry name" value="NAD(P)-binding Rossmann-fold domains"/>
    <property type="match status" value="1"/>
</dbReference>
<dbReference type="SUPFAM" id="SSF50129">
    <property type="entry name" value="GroES-like"/>
    <property type="match status" value="1"/>
</dbReference>
<dbReference type="Pfam" id="PF08240">
    <property type="entry name" value="ADH_N"/>
    <property type="match status" value="1"/>
</dbReference>
<dbReference type="InterPro" id="IPR011032">
    <property type="entry name" value="GroES-like_sf"/>
</dbReference>
<name>A0A6J7GVF2_9ZZZZ</name>
<dbReference type="Gene3D" id="3.40.50.720">
    <property type="entry name" value="NAD(P)-binding Rossmann-like Domain"/>
    <property type="match status" value="1"/>
</dbReference>
<keyword evidence="1" id="KW-0521">NADP</keyword>
<dbReference type="GO" id="GO:0016651">
    <property type="term" value="F:oxidoreductase activity, acting on NAD(P)H"/>
    <property type="evidence" value="ECO:0007669"/>
    <property type="project" value="TreeGrafter"/>
</dbReference>
<proteinExistence type="predicted"/>
<dbReference type="EMBL" id="CAFBMK010000064">
    <property type="protein sequence ID" value="CAB4912487.1"/>
    <property type="molecule type" value="Genomic_DNA"/>
</dbReference>
<dbReference type="PANTHER" id="PTHR48106:SF8">
    <property type="entry name" value="OS02G0805600 PROTEIN"/>
    <property type="match status" value="1"/>
</dbReference>
<feature type="domain" description="Enoyl reductase (ER)" evidence="4">
    <location>
        <begin position="4"/>
        <end position="315"/>
    </location>
</feature>
<dbReference type="Gene3D" id="3.90.180.10">
    <property type="entry name" value="Medium-chain alcohol dehydrogenases, catalytic domain"/>
    <property type="match status" value="1"/>
</dbReference>
<sequence>MRAATIKDGGIVVAEHPDPEPGPGEVLVRVRAAGLNGADVLQRAGKYPAPPGHPQDIPGLEFAGEVVGLGPAAERFAVGDRVTGITGGGGQAELLKVHERQITPAPHGLDWAQAGGFSEVFTTAHDAIVTQAGLRPGERLLVHGAAGGVGTAGVQLGHAMGAHVTASVRNQELHNRVAALGADEVVFPELLESKEHDAAPFDVVLELVGAPNLGVNVRRLATGGRIVVIGVGAGPKGEINLFGLMSARGRLMASTLRARPLEEKAAAARRIEREVLPLVARGAITVPVAASYPLDEAAAAYDHFTGGGKLGKIVLTFD</sequence>
<reference evidence="5" key="1">
    <citation type="submission" date="2020-05" db="EMBL/GenBank/DDBJ databases">
        <authorList>
            <person name="Chiriac C."/>
            <person name="Salcher M."/>
            <person name="Ghai R."/>
            <person name="Kavagutti S V."/>
        </authorList>
    </citation>
    <scope>NUCLEOTIDE SEQUENCE</scope>
</reference>
<dbReference type="InterPro" id="IPR036291">
    <property type="entry name" value="NAD(P)-bd_dom_sf"/>
</dbReference>
<evidence type="ECO:0000313" key="5">
    <source>
        <dbReference type="EMBL" id="CAB4912487.1"/>
    </source>
</evidence>
<dbReference type="PANTHER" id="PTHR48106">
    <property type="entry name" value="QUINONE OXIDOREDUCTASE PIG3-RELATED"/>
    <property type="match status" value="1"/>
</dbReference>
<dbReference type="SMART" id="SM00829">
    <property type="entry name" value="PKS_ER"/>
    <property type="match status" value="1"/>
</dbReference>